<comment type="caution">
    <text evidence="1">The sequence shown here is derived from an EMBL/GenBank/DDBJ whole genome shotgun (WGS) entry which is preliminary data.</text>
</comment>
<accession>A0A7W9SVW8</accession>
<dbReference type="RefSeq" id="WP_184202612.1">
    <property type="nucleotide sequence ID" value="NZ_JACHGW010000004.1"/>
</dbReference>
<evidence type="ECO:0000313" key="1">
    <source>
        <dbReference type="EMBL" id="MBB6052889.1"/>
    </source>
</evidence>
<keyword evidence="2" id="KW-1185">Reference proteome</keyword>
<dbReference type="InterPro" id="IPR011335">
    <property type="entry name" value="Restrct_endonuc-II-like"/>
</dbReference>
<dbReference type="Proteomes" id="UP000520814">
    <property type="component" value="Unassembled WGS sequence"/>
</dbReference>
<name>A0A7W9SVW8_ARMRO</name>
<evidence type="ECO:0008006" key="3">
    <source>
        <dbReference type="Google" id="ProtNLM"/>
    </source>
</evidence>
<dbReference type="AlphaFoldDB" id="A0A7W9SVW8"/>
<organism evidence="1 2">
    <name type="scientific">Armatimonas rosea</name>
    <dbReference type="NCBI Taxonomy" id="685828"/>
    <lineage>
        <taxon>Bacteria</taxon>
        <taxon>Bacillati</taxon>
        <taxon>Armatimonadota</taxon>
        <taxon>Armatimonadia</taxon>
        <taxon>Armatimonadales</taxon>
        <taxon>Armatimonadaceae</taxon>
        <taxon>Armatimonas</taxon>
    </lineage>
</organism>
<reference evidence="1 2" key="1">
    <citation type="submission" date="2020-08" db="EMBL/GenBank/DDBJ databases">
        <title>Genomic Encyclopedia of Type Strains, Phase IV (KMG-IV): sequencing the most valuable type-strain genomes for metagenomic binning, comparative biology and taxonomic classification.</title>
        <authorList>
            <person name="Goeker M."/>
        </authorList>
    </citation>
    <scope>NUCLEOTIDE SEQUENCE [LARGE SCALE GENOMIC DNA]</scope>
    <source>
        <strain evidence="1 2">DSM 23562</strain>
    </source>
</reference>
<sequence>MPEVLSQPLECAPHPHPLTWTCEDWPRFEALFPERISRMELISGLLYQRPENQQERERICGRVLARFRPERITEHKRISDPRENGTDYLIADFHLTDFEDSVVVDVLPQEMAELRAQAYARVGIAEFYLIDVSRRRVLAFRHKESGVYTTSEIHEETGTIWPIFFVNGIHGVRVRDILPSRVFYVKER</sequence>
<gene>
    <name evidence="1" type="ORF">HNQ39_004710</name>
</gene>
<protein>
    <recommendedName>
        <fullName evidence="3">Uma2 family endonuclease</fullName>
    </recommendedName>
</protein>
<dbReference type="SUPFAM" id="SSF52980">
    <property type="entry name" value="Restriction endonuclease-like"/>
    <property type="match status" value="1"/>
</dbReference>
<proteinExistence type="predicted"/>
<evidence type="ECO:0000313" key="2">
    <source>
        <dbReference type="Proteomes" id="UP000520814"/>
    </source>
</evidence>
<dbReference type="EMBL" id="JACHGW010000004">
    <property type="protein sequence ID" value="MBB6052889.1"/>
    <property type="molecule type" value="Genomic_DNA"/>
</dbReference>